<organism evidence="2 8">
    <name type="scientific">Leishmania donovani</name>
    <dbReference type="NCBI Taxonomy" id="5661"/>
    <lineage>
        <taxon>Eukaryota</taxon>
        <taxon>Discoba</taxon>
        <taxon>Euglenozoa</taxon>
        <taxon>Kinetoplastea</taxon>
        <taxon>Metakinetoplastina</taxon>
        <taxon>Trypanosomatida</taxon>
        <taxon>Trypanosomatidae</taxon>
        <taxon>Leishmaniinae</taxon>
        <taxon>Leishmania</taxon>
    </lineage>
</organism>
<dbReference type="VEuPathDB" id="TriTrypDB:LdCL_360012000"/>
<reference evidence="3" key="8">
    <citation type="submission" date="2020-06" db="EMBL/GenBank/DDBJ databases">
        <authorList>
            <person name="Camacho E."/>
            <person name="Gonzalez-de la Fuente S."/>
            <person name="Rastrojo A."/>
            <person name="Peiro-Pastor R."/>
            <person name="Solana JC."/>
            <person name="Tabera L."/>
            <person name="Gamarro F."/>
            <person name="Carrasco-Ramiro F."/>
            <person name="Requena JM."/>
            <person name="Aguado B."/>
        </authorList>
    </citation>
    <scope>NUCLEOTIDE SEQUENCE</scope>
</reference>
<dbReference type="KEGG" id="ldo:LDBPK_360710"/>
<accession>A0A3Q8IIQ8</accession>
<dbReference type="Proteomes" id="UP000318447">
    <property type="component" value="Unassembled WGS sequence"/>
</dbReference>
<evidence type="ECO:0000313" key="4">
    <source>
        <dbReference type="EMBL" id="CBZ38509.1"/>
    </source>
</evidence>
<feature type="transmembrane region" description="Helical" evidence="1">
    <location>
        <begin position="312"/>
        <end position="334"/>
    </location>
</feature>
<reference evidence="10" key="6">
    <citation type="submission" date="2019-02" db="EMBL/GenBank/DDBJ databases">
        <title>FDA dAtabase for Regulatory Grade micrObial Sequences (FDA-ARGOS): Supporting development and validation of Infectious Disease Dx tests.</title>
        <authorList>
            <person name="Duncan R."/>
            <person name="Fisher C."/>
            <person name="Tallon L."/>
            <person name="Sadzewicz L."/>
            <person name="Sengamalay N."/>
            <person name="Ott S."/>
            <person name="Godinez A."/>
            <person name="Nagaraj S."/>
            <person name="Vavikolanu K."/>
            <person name="Vyas G."/>
            <person name="Nadendla S."/>
            <person name="Aluvathingal J."/>
            <person name="Sichtig H."/>
        </authorList>
    </citation>
    <scope>NUCLEOTIDE SEQUENCE [LARGE SCALE GENOMIC DNA]</scope>
    <source>
        <strain evidence="10">FDAARGOS_360</strain>
    </source>
</reference>
<feature type="transmembrane region" description="Helical" evidence="1">
    <location>
        <begin position="22"/>
        <end position="43"/>
    </location>
</feature>
<dbReference type="EMBL" id="FR799623">
    <property type="protein sequence ID" value="CBZ38509.1"/>
    <property type="molecule type" value="Genomic_DNA"/>
</dbReference>
<reference evidence="9" key="7">
    <citation type="submission" date="2019-02" db="EMBL/GenBank/DDBJ databases">
        <title>FDA dAtabase for Regulatory Grade micrObial Sequences (FDA-ARGOS): Supporting development and validation of Infectious Disease Dx tests.</title>
        <authorList>
            <person name="Duncan R."/>
            <person name="Fisher C."/>
            <person name="Tallon L."/>
            <person name="Sadzewicz L."/>
            <person name="Sengamalay N."/>
            <person name="Ott S."/>
            <person name="Godinez A."/>
            <person name="Nagaraj S."/>
            <person name="Vavikolanu K."/>
            <person name="Nadendla S."/>
            <person name="Aluvathingal J."/>
            <person name="Sichtig H."/>
        </authorList>
    </citation>
    <scope>NUCLEOTIDE SEQUENCE [LARGE SCALE GENOMIC DNA]</scope>
    <source>
        <strain evidence="9">FDAARGOS_361</strain>
    </source>
</reference>
<evidence type="ECO:0000313" key="6">
    <source>
        <dbReference type="EMBL" id="TPP48185.1"/>
    </source>
</evidence>
<feature type="transmembrane region" description="Helical" evidence="1">
    <location>
        <begin position="254"/>
        <end position="275"/>
    </location>
</feature>
<dbReference type="EMBL" id="RHLD01000002">
    <property type="protein sequence ID" value="TPP42372.1"/>
    <property type="molecule type" value="Genomic_DNA"/>
</dbReference>
<keyword evidence="8" id="KW-1185">Reference proteome</keyword>
<dbReference type="EMBL" id="LR812656">
    <property type="protein sequence ID" value="CAC5434639.1"/>
    <property type="molecule type" value="Genomic_DNA"/>
</dbReference>
<dbReference type="EMBL" id="CP029535">
    <property type="protein sequence ID" value="AYU83414.1"/>
    <property type="molecule type" value="Genomic_DNA"/>
</dbReference>
<dbReference type="EMBL" id="RHLC01000054">
    <property type="protein sequence ID" value="TPP48185.1"/>
    <property type="molecule type" value="Genomic_DNA"/>
</dbReference>
<dbReference type="Proteomes" id="UP000274082">
    <property type="component" value="Chromosome 36"/>
</dbReference>
<dbReference type="Proteomes" id="UP000008980">
    <property type="component" value="Chromosome 36"/>
</dbReference>
<dbReference type="OMA" id="SHFIAVP"/>
<sequence>MATATAARAAARPPVPTSAERLLLNPFVVFLVTFAARAALFTLRYSVEPYIASPVIPHPSLEDIMGKAAAGAWHDVAQSAYVSGGGSQAERLVTPPPVHFSMSISMMEASTWREVVYWRESGFADVGPYYLQELALWYVRFIPAVLAKPPVTGLVLSAMDGLTAALVSRWSSASAALLYAFFVLNPIMILTTTSESLTSFELLLLTVTVDLCARRAKSALAYTGALVGAFTLGSHFIAVPVVLLAPLGTQSYRIAFGVAALLAAGVGAYAVLYLYSTEASHRFASLYAPPDNGVLWYVRQLVLPSFARCLEVFMLQLAPMLLIPATVAFPVSYLRQPLSSTAHPHLFTDGRVFLLLMAEGLSVLFRNQLTLPYCFLIILHFYSSLNPAASKTVTLEDQRVVTYSPYMRVRLLVPIFIQMTSIPLEASFYAGWVLRETANANWKFFSDVAFMVGATAFFVLWYTEVVEDAVLCENDGGADAVTCSASPFKTTKTD</sequence>
<protein>
    <submittedName>
        <fullName evidence="2">GPI transamidase component Tta2, putative</fullName>
    </submittedName>
    <submittedName>
        <fullName evidence="5">GPI transamidase subunit PIG-U family protein</fullName>
    </submittedName>
    <submittedName>
        <fullName evidence="3">GPI_transamidase_component_Tta2_putative/GeneDB:L mjF.36.0650</fullName>
    </submittedName>
</protein>
<dbReference type="AlphaFoldDB" id="A0A3Q8IIQ8"/>
<evidence type="ECO:0000313" key="7">
    <source>
        <dbReference type="Proteomes" id="UP000008980"/>
    </source>
</evidence>
<keyword evidence="1" id="KW-0812">Transmembrane</keyword>
<dbReference type="VEuPathDB" id="TriTrypDB:LdBPK_360710.1"/>
<evidence type="ECO:0000313" key="8">
    <source>
        <dbReference type="Proteomes" id="UP000274082"/>
    </source>
</evidence>
<keyword evidence="1" id="KW-0472">Membrane</keyword>
<feature type="transmembrane region" description="Helical" evidence="1">
    <location>
        <begin position="225"/>
        <end position="248"/>
    </location>
</feature>
<evidence type="ECO:0000256" key="1">
    <source>
        <dbReference type="SAM" id="Phobius"/>
    </source>
</evidence>
<dbReference type="VEuPathDB" id="TriTrypDB:LDHU3_36.0870"/>
<evidence type="ECO:0000313" key="9">
    <source>
        <dbReference type="Proteomes" id="UP000318447"/>
    </source>
</evidence>
<evidence type="ECO:0000313" key="3">
    <source>
        <dbReference type="EMBL" id="CAC5434639.1"/>
    </source>
</evidence>
<evidence type="ECO:0000313" key="2">
    <source>
        <dbReference type="EMBL" id="AYU83414.1"/>
    </source>
</evidence>
<dbReference type="GeneID" id="13388073"/>
<reference evidence="4 7" key="1">
    <citation type="journal article" date="2011" name="Genome Res.">
        <title>Whole genome sequencing of multiple Leishmania donovani clinical isolates provides insights into population structure and mechanisms of drug resistance.</title>
        <authorList>
            <person name="Downing T."/>
            <person name="Imamura H."/>
            <person name="Decuypere S."/>
            <person name="Clark T.G."/>
            <person name="Coombs G.H."/>
            <person name="Cotton J.A."/>
            <person name="Hilley J.D."/>
            <person name="de Doncker S."/>
            <person name="Maes I."/>
            <person name="Mottram J.C."/>
            <person name="Quail M.A."/>
            <person name="Rijal S."/>
            <person name="Sanders M."/>
            <person name="Schonian G."/>
            <person name="Stark O."/>
            <person name="Sundar S."/>
            <person name="Vanaerschot M."/>
            <person name="Hertz-Fowler C."/>
            <person name="Dujardin J.C."/>
            <person name="Berriman M."/>
        </authorList>
    </citation>
    <scope>NUCLEOTIDE SEQUENCE [LARGE SCALE GENOMIC DNA]</scope>
    <source>
        <strain evidence="4 7">BPK282A1</strain>
    </source>
</reference>
<keyword evidence="1" id="KW-1133">Transmembrane helix</keyword>
<evidence type="ECO:0000313" key="10">
    <source>
        <dbReference type="Proteomes" id="UP000318821"/>
    </source>
</evidence>
<dbReference type="Proteomes" id="UP000318821">
    <property type="component" value="Unassembled WGS sequence"/>
</dbReference>
<dbReference type="RefSeq" id="XP_003865187.1">
    <property type="nucleotide sequence ID" value="XM_003865139.1"/>
</dbReference>
<reference evidence="2 8" key="4">
    <citation type="journal article" date="2018" name="Sci. Rep.">
        <title>A complete Leishmania donovani reference genome identifies novel genetic variations associated with virulence.</title>
        <authorList>
            <person name="Lypaczewski P."/>
            <person name="Hoshizaki J."/>
            <person name="Zhang W.-W."/>
            <person name="McCall L.-I."/>
            <person name="Torcivia-Rodriguez J."/>
            <person name="Simonyan V."/>
            <person name="Kaur A."/>
            <person name="Dewar K."/>
            <person name="Matlashewski G."/>
        </authorList>
    </citation>
    <scope>NUCLEOTIDE SEQUENCE [LARGE SCALE GENOMIC DNA]</scope>
    <source>
        <strain evidence="2 8">LdCL</strain>
    </source>
</reference>
<reference evidence="4" key="2">
    <citation type="submission" date="2011-01" db="EMBL/GenBank/DDBJ databases">
        <authorList>
            <person name="Zhao B.P."/>
            <person name="Ren Z.A."/>
            <person name="Li C.D."/>
        </authorList>
    </citation>
    <scope>NUCLEOTIDE SEQUENCE</scope>
    <source>
        <strain evidence="4">BPK282A1</strain>
    </source>
</reference>
<evidence type="ECO:0000313" key="5">
    <source>
        <dbReference type="EMBL" id="TPP42372.1"/>
    </source>
</evidence>
<dbReference type="OrthoDB" id="271420at2759"/>
<reference evidence="7" key="3">
    <citation type="submission" date="2011-02" db="EMBL/GenBank/DDBJ databases">
        <title>Whole genome sequencing of Leishmania donovani clinical lines reveals dynamic variation related to drug resistance.</title>
        <authorList>
            <person name="Downing T."/>
            <person name="Imamura H."/>
            <person name="Sanders M."/>
            <person name="Decuypere S."/>
            <person name="Hertz-Fowler C."/>
            <person name="Clark T.G."/>
            <person name="Rijal S."/>
            <person name="Sundar S."/>
            <person name="Quail M.A."/>
            <person name="De Doncker S."/>
            <person name="Maes I."/>
            <person name="Vanaerschot M."/>
            <person name="Stark O."/>
            <person name="Schonian G."/>
            <person name="Dujardin J.C."/>
            <person name="Berriman M."/>
        </authorList>
    </citation>
    <scope>NUCLEOTIDE SEQUENCE [LARGE SCALE GENOMIC DNA]</scope>
    <source>
        <strain evidence="7">BPK282A1</strain>
    </source>
</reference>
<accession>E9BTD0</accession>
<proteinExistence type="predicted"/>
<name>A0A3Q8IIQ8_LEIDO</name>
<dbReference type="Proteomes" id="UP000601710">
    <property type="component" value="Chromosome 36"/>
</dbReference>
<feature type="transmembrane region" description="Helical" evidence="1">
    <location>
        <begin position="409"/>
        <end position="432"/>
    </location>
</feature>
<gene>
    <name evidence="5" type="ORF">CGC20_29570</name>
    <name evidence="6" type="ORF">CGC21_12675</name>
    <name evidence="4" type="ORF">LDBPK_360710</name>
    <name evidence="2" type="ORF">LdCL_360012000</name>
    <name evidence="3" type="ORF">LDHU3_36.0870</name>
</gene>
<feature type="transmembrane region" description="Helical" evidence="1">
    <location>
        <begin position="170"/>
        <end position="190"/>
    </location>
</feature>
<reference evidence="5" key="5">
    <citation type="submission" date="2019-02" db="EMBL/GenBank/DDBJ databases">
        <title>FDA dAtabase for Regulatory Grade micrObial Sequences (FDA-ARGOS): Supporting development and validation of Infectious Disease Dx tests.</title>
        <authorList>
            <person name="Duncan R."/>
            <person name="Fisher C."/>
            <person name="Tallon L.J."/>
            <person name="Sadzewicz L."/>
            <person name="Sengamalay N."/>
            <person name="Ott S."/>
            <person name="Godinez A."/>
            <person name="Nagaraj S."/>
            <person name="Nadendla S."/>
            <person name="Sichtig H."/>
        </authorList>
    </citation>
    <scope>NUCLEOTIDE SEQUENCE</scope>
    <source>
        <strain evidence="5">FDAARGOS_360</strain>
        <strain evidence="6">FDAARGOS_361</strain>
    </source>
</reference>
<feature type="transmembrane region" description="Helical" evidence="1">
    <location>
        <begin position="444"/>
        <end position="462"/>
    </location>
</feature>